<organism evidence="2 3">
    <name type="scientific">Bradyrhizobium ontarionense</name>
    <dbReference type="NCBI Taxonomy" id="2898149"/>
    <lineage>
        <taxon>Bacteria</taxon>
        <taxon>Pseudomonadati</taxon>
        <taxon>Pseudomonadota</taxon>
        <taxon>Alphaproteobacteria</taxon>
        <taxon>Hyphomicrobiales</taxon>
        <taxon>Nitrobacteraceae</taxon>
        <taxon>Bradyrhizobium</taxon>
    </lineage>
</organism>
<evidence type="ECO:0008006" key="4">
    <source>
        <dbReference type="Google" id="ProtNLM"/>
    </source>
</evidence>
<keyword evidence="1" id="KW-0812">Transmembrane</keyword>
<dbReference type="EMBL" id="CP088156">
    <property type="protein sequence ID" value="UFZ05922.1"/>
    <property type="molecule type" value="Genomic_DNA"/>
</dbReference>
<sequence length="219" mass="24084">MDTVAKAGIPLWFKLAYSAFCAVLVPTYLMAYGPTNFLYFCDVALLTTLAAVWLESPLLASAPAVGILLPQALWVVDFLGTAAGVPLTGMTSYMFDAKLPLFTRGLSFFHFWLPFVLAWLVWRLGYDRRAFAVWTVGAWALLSVCYFLMPPPPAAGNLPVNINYVFGLSDAAAQSFMPGTAWFALLLIGLPLVIFYPTHRLLLRYAGRTPMLATVSTRA</sequence>
<proteinExistence type="predicted"/>
<gene>
    <name evidence="2" type="ORF">LQG66_06330</name>
</gene>
<keyword evidence="3" id="KW-1185">Reference proteome</keyword>
<keyword evidence="1" id="KW-0472">Membrane</keyword>
<accession>A0ABY3RFZ8</accession>
<feature type="transmembrane region" description="Helical" evidence="1">
    <location>
        <begin position="37"/>
        <end position="60"/>
    </location>
</feature>
<feature type="transmembrane region" description="Helical" evidence="1">
    <location>
        <begin position="176"/>
        <end position="196"/>
    </location>
</feature>
<keyword evidence="1" id="KW-1133">Transmembrane helix</keyword>
<evidence type="ECO:0000313" key="3">
    <source>
        <dbReference type="Proteomes" id="UP001431010"/>
    </source>
</evidence>
<feature type="transmembrane region" description="Helical" evidence="1">
    <location>
        <begin position="72"/>
        <end position="95"/>
    </location>
</feature>
<evidence type="ECO:0000313" key="2">
    <source>
        <dbReference type="EMBL" id="UFZ05922.1"/>
    </source>
</evidence>
<dbReference type="Proteomes" id="UP001431010">
    <property type="component" value="Chromosome"/>
</dbReference>
<evidence type="ECO:0000256" key="1">
    <source>
        <dbReference type="SAM" id="Phobius"/>
    </source>
</evidence>
<feature type="transmembrane region" description="Helical" evidence="1">
    <location>
        <begin position="12"/>
        <end position="31"/>
    </location>
</feature>
<reference evidence="2" key="1">
    <citation type="journal article" date="2024" name="Antonie Van Leeuwenhoek">
        <title>Bradyrhizobium ontarionense sp. nov., a novel bacterial symbiont isolated from Aeschynomene indica (Indian jointvetch), harbours photosynthesis, nitrogen fixation and nitrous oxide (N2O) reductase genes.</title>
        <authorList>
            <person name="Bromfield E.S.P."/>
            <person name="Cloutier S."/>
        </authorList>
    </citation>
    <scope>NUCLEOTIDE SEQUENCE</scope>
    <source>
        <strain evidence="2">A19</strain>
    </source>
</reference>
<protein>
    <recommendedName>
        <fullName evidence="4">Membrane-associated protein</fullName>
    </recommendedName>
</protein>
<dbReference type="RefSeq" id="WP_231324496.1">
    <property type="nucleotide sequence ID" value="NZ_CP088156.1"/>
</dbReference>
<feature type="transmembrane region" description="Helical" evidence="1">
    <location>
        <begin position="101"/>
        <end position="122"/>
    </location>
</feature>
<name>A0ABY3RFZ8_9BRAD</name>
<feature type="transmembrane region" description="Helical" evidence="1">
    <location>
        <begin position="131"/>
        <end position="149"/>
    </location>
</feature>